<dbReference type="InterPro" id="IPR010987">
    <property type="entry name" value="Glutathione-S-Trfase_C-like"/>
</dbReference>
<dbReference type="PANTHER" id="PTHR11260:SF756">
    <property type="entry name" value="GLUTATHIONE S-TRANSFERASE PARA-RELATED"/>
    <property type="match status" value="1"/>
</dbReference>
<gene>
    <name evidence="2" type="ORF">O6P43_020453</name>
</gene>
<sequence>MQLYSIRKKIWAVKGKEQEEAKKQFMEGLKTLEGEIGEKAYFGVEEFGFVDSALVPITFWFYTYDTCGSLSIGTECPKLVEWAKRCMEKVSVSMLLPHPRKIYDFVLHFRKTHGLE</sequence>
<dbReference type="Proteomes" id="UP001163823">
    <property type="component" value="Chromosome 8"/>
</dbReference>
<accession>A0AAD7PMA8</accession>
<dbReference type="KEGG" id="qsa:O6P43_020453"/>
<dbReference type="AlphaFoldDB" id="A0AAD7PMA8"/>
<dbReference type="Gene3D" id="1.20.1050.10">
    <property type="match status" value="1"/>
</dbReference>
<dbReference type="InterPro" id="IPR045074">
    <property type="entry name" value="GST_C_Tau"/>
</dbReference>
<dbReference type="InterPro" id="IPR004046">
    <property type="entry name" value="GST_C"/>
</dbReference>
<dbReference type="InterPro" id="IPR036282">
    <property type="entry name" value="Glutathione-S-Trfase_C_sf"/>
</dbReference>
<dbReference type="InterPro" id="IPR045073">
    <property type="entry name" value="Omega/Tau-like"/>
</dbReference>
<dbReference type="SUPFAM" id="SSF47616">
    <property type="entry name" value="GST C-terminal domain-like"/>
    <property type="match status" value="1"/>
</dbReference>
<evidence type="ECO:0000259" key="1">
    <source>
        <dbReference type="PROSITE" id="PS50405"/>
    </source>
</evidence>
<proteinExistence type="predicted"/>
<dbReference type="EMBL" id="JARAOO010000008">
    <property type="protein sequence ID" value="KAJ7959940.1"/>
    <property type="molecule type" value="Genomic_DNA"/>
</dbReference>
<organism evidence="2 3">
    <name type="scientific">Quillaja saponaria</name>
    <name type="common">Soap bark tree</name>
    <dbReference type="NCBI Taxonomy" id="32244"/>
    <lineage>
        <taxon>Eukaryota</taxon>
        <taxon>Viridiplantae</taxon>
        <taxon>Streptophyta</taxon>
        <taxon>Embryophyta</taxon>
        <taxon>Tracheophyta</taxon>
        <taxon>Spermatophyta</taxon>
        <taxon>Magnoliopsida</taxon>
        <taxon>eudicotyledons</taxon>
        <taxon>Gunneridae</taxon>
        <taxon>Pentapetalae</taxon>
        <taxon>rosids</taxon>
        <taxon>fabids</taxon>
        <taxon>Fabales</taxon>
        <taxon>Quillajaceae</taxon>
        <taxon>Quillaja</taxon>
    </lineage>
</organism>
<comment type="caution">
    <text evidence="2">The sequence shown here is derived from an EMBL/GenBank/DDBJ whole genome shotgun (WGS) entry which is preliminary data.</text>
</comment>
<evidence type="ECO:0000313" key="3">
    <source>
        <dbReference type="Proteomes" id="UP001163823"/>
    </source>
</evidence>
<dbReference type="GO" id="GO:0005737">
    <property type="term" value="C:cytoplasm"/>
    <property type="evidence" value="ECO:0007669"/>
    <property type="project" value="TreeGrafter"/>
</dbReference>
<feature type="domain" description="GST C-terminal" evidence="1">
    <location>
        <begin position="1"/>
        <end position="105"/>
    </location>
</feature>
<dbReference type="PANTHER" id="PTHR11260">
    <property type="entry name" value="GLUTATHIONE S-TRANSFERASE, GST, SUPERFAMILY, GST DOMAIN CONTAINING"/>
    <property type="match status" value="1"/>
</dbReference>
<keyword evidence="3" id="KW-1185">Reference proteome</keyword>
<evidence type="ECO:0000313" key="2">
    <source>
        <dbReference type="EMBL" id="KAJ7959940.1"/>
    </source>
</evidence>
<dbReference type="CDD" id="cd03185">
    <property type="entry name" value="GST_C_Tau"/>
    <property type="match status" value="1"/>
</dbReference>
<dbReference type="GO" id="GO:0006749">
    <property type="term" value="P:glutathione metabolic process"/>
    <property type="evidence" value="ECO:0007669"/>
    <property type="project" value="InterPro"/>
</dbReference>
<protein>
    <submittedName>
        <fullName evidence="2">Glutathione S-transferase</fullName>
    </submittedName>
</protein>
<dbReference type="GO" id="GO:0004364">
    <property type="term" value="F:glutathione transferase activity"/>
    <property type="evidence" value="ECO:0007669"/>
    <property type="project" value="InterPro"/>
</dbReference>
<dbReference type="PROSITE" id="PS50405">
    <property type="entry name" value="GST_CTER"/>
    <property type="match status" value="1"/>
</dbReference>
<reference evidence="2" key="1">
    <citation type="journal article" date="2023" name="Science">
        <title>Elucidation of the pathway for biosynthesis of saponin adjuvants from the soapbark tree.</title>
        <authorList>
            <person name="Reed J."/>
            <person name="Orme A."/>
            <person name="El-Demerdash A."/>
            <person name="Owen C."/>
            <person name="Martin L.B.B."/>
            <person name="Misra R.C."/>
            <person name="Kikuchi S."/>
            <person name="Rejzek M."/>
            <person name="Martin A.C."/>
            <person name="Harkess A."/>
            <person name="Leebens-Mack J."/>
            <person name="Louveau T."/>
            <person name="Stephenson M.J."/>
            <person name="Osbourn A."/>
        </authorList>
    </citation>
    <scope>NUCLEOTIDE SEQUENCE</scope>
    <source>
        <strain evidence="2">S10</strain>
    </source>
</reference>
<name>A0AAD7PMA8_QUISA</name>
<dbReference type="Pfam" id="PF00043">
    <property type="entry name" value="GST_C"/>
    <property type="match status" value="1"/>
</dbReference>